<name>A0A0K8P4V9_PISS1</name>
<evidence type="ECO:0000313" key="2">
    <source>
        <dbReference type="EMBL" id="GAP37692.1"/>
    </source>
</evidence>
<dbReference type="STRING" id="1547922.ISF6_3637"/>
<dbReference type="Proteomes" id="UP000037660">
    <property type="component" value="Unassembled WGS sequence"/>
</dbReference>
<comment type="caution">
    <text evidence="2">The sequence shown here is derived from an EMBL/GenBank/DDBJ whole genome shotgun (WGS) entry which is preliminary data.</text>
</comment>
<protein>
    <submittedName>
        <fullName evidence="2">Uncharacterized protein</fullName>
    </submittedName>
</protein>
<sequence>MPDRCPRGRPPRRPAAGPLPGPADRPGPAHPPRPFRPPAPPAGRPPSASRWRRAAPRRHRLAHPASRPFLTTSGAAAHCRDAAPAAHAGQRRQAAVSGRTQAHARCVDRNVG</sequence>
<feature type="compositionally biased region" description="Basic residues" evidence="1">
    <location>
        <begin position="50"/>
        <end position="62"/>
    </location>
</feature>
<reference evidence="3" key="1">
    <citation type="submission" date="2015-07" db="EMBL/GenBank/DDBJ databases">
        <title>Discovery of a poly(ethylene terephthalate assimilation.</title>
        <authorList>
            <person name="Yoshida S."/>
            <person name="Hiraga K."/>
            <person name="Takehana T."/>
            <person name="Taniguchi I."/>
            <person name="Yamaji H."/>
            <person name="Maeda Y."/>
            <person name="Toyohara K."/>
            <person name="Miyamoto K."/>
            <person name="Kimura Y."/>
            <person name="Oda K."/>
        </authorList>
    </citation>
    <scope>NUCLEOTIDE SEQUENCE [LARGE SCALE GENOMIC DNA]</scope>
    <source>
        <strain evidence="3">NBRC 110686 / TISTR 2288 / 201-F6</strain>
    </source>
</reference>
<evidence type="ECO:0000256" key="1">
    <source>
        <dbReference type="SAM" id="MobiDB-lite"/>
    </source>
</evidence>
<keyword evidence="3" id="KW-1185">Reference proteome</keyword>
<accession>A0A0K8P4V9</accession>
<feature type="region of interest" description="Disordered" evidence="1">
    <location>
        <begin position="1"/>
        <end position="112"/>
    </location>
</feature>
<proteinExistence type="predicted"/>
<dbReference type="EMBL" id="BBYR01000054">
    <property type="protein sequence ID" value="GAP37692.1"/>
    <property type="molecule type" value="Genomic_DNA"/>
</dbReference>
<evidence type="ECO:0000313" key="3">
    <source>
        <dbReference type="Proteomes" id="UP000037660"/>
    </source>
</evidence>
<dbReference type="AlphaFoldDB" id="A0A0K8P4V9"/>
<organism evidence="2 3">
    <name type="scientific">Piscinibacter sakaiensis</name>
    <name type="common">Ideonella sakaiensis</name>
    <dbReference type="NCBI Taxonomy" id="1547922"/>
    <lineage>
        <taxon>Bacteria</taxon>
        <taxon>Pseudomonadati</taxon>
        <taxon>Pseudomonadota</taxon>
        <taxon>Betaproteobacteria</taxon>
        <taxon>Burkholderiales</taxon>
        <taxon>Sphaerotilaceae</taxon>
        <taxon>Piscinibacter</taxon>
    </lineage>
</organism>
<reference evidence="2 3" key="2">
    <citation type="journal article" date="2016" name="Science">
        <title>A bacterium that degrades and assimilates poly(ethylene terephthalate).</title>
        <authorList>
            <person name="Yoshida S."/>
            <person name="Hiraga K."/>
            <person name="Takehana T."/>
            <person name="Taniguchi I."/>
            <person name="Yamaji H."/>
            <person name="Maeda Y."/>
            <person name="Toyohara K."/>
            <person name="Miyamoto K."/>
            <person name="Kimura Y."/>
            <person name="Oda K."/>
        </authorList>
    </citation>
    <scope>NUCLEOTIDE SEQUENCE [LARGE SCALE GENOMIC DNA]</scope>
    <source>
        <strain evidence="3">NBRC 110686 / TISTR 2288 / 201-F6</strain>
    </source>
</reference>
<gene>
    <name evidence="2" type="ORF">ISF6_3637</name>
</gene>
<feature type="compositionally biased region" description="Pro residues" evidence="1">
    <location>
        <begin position="17"/>
        <end position="44"/>
    </location>
</feature>